<reference evidence="4 5" key="1">
    <citation type="submission" date="2016-02" db="EMBL/GenBank/DDBJ databases">
        <authorList>
            <person name="Wen L."/>
            <person name="He K."/>
            <person name="Yang H."/>
        </authorList>
    </citation>
    <scope>NUCLEOTIDE SEQUENCE [LARGE SCALE GENOMIC DNA]</scope>
    <source>
        <strain evidence="4 5">CV58</strain>
    </source>
</reference>
<dbReference type="InterPro" id="IPR011990">
    <property type="entry name" value="TPR-like_helical_dom_sf"/>
</dbReference>
<organism evidence="4 5">
    <name type="scientific">Ventosimonas gracilis</name>
    <dbReference type="NCBI Taxonomy" id="1680762"/>
    <lineage>
        <taxon>Bacteria</taxon>
        <taxon>Pseudomonadati</taxon>
        <taxon>Pseudomonadota</taxon>
        <taxon>Gammaproteobacteria</taxon>
        <taxon>Pseudomonadales</taxon>
        <taxon>Ventosimonadaceae</taxon>
        <taxon>Ventosimonas</taxon>
    </lineage>
</organism>
<comment type="caution">
    <text evidence="4">The sequence shown here is derived from an EMBL/GenBank/DDBJ whole genome shotgun (WGS) entry which is preliminary data.</text>
</comment>
<sequence length="573" mass="64121">MYKLCASLLALLLLLACRSQPPATELKAYDLADSTPQETPAKVYGSFNATTLYALLAAEIAGQRQLPSLALETYLEQARATLDPGIAERALQIAEYLRDSPSAQEAALIWAKAAPQERAAQRSAAIHLALAGRHIEASEYMERALDNNSERFDFLELGHLGDDPQGRADLLQSLDILLKKYPENTQVILSKAQLLSQSGETEQALQLLSEQHSKKNSHTAVLLHSHLLQTLSRRSEALDLLSQALKQSPSDLRLRFARAKLLLEENRLPEAHDDLIHLLAQSPEDDSLRYMLAQIYLEQQAWQEAIAYLEELIERENYLDAAHFSLGRAFAAQGDSERALTEYAQVADSDYYLSAQFQSTDILLAQGRAEEAQQRLAGLRENLSEYRPQLYQMEIELLTKHGQYPGAQIIAKQALEEFPGTPELLYARAMLAEKQNDLAQLERDLWSIIERDPSSSMALNALGYTLVDRTDRLDEGKSLIKQALALSPNDPAILDSLGWAHYRLGELNEAEPLLRKALAEFPDAEVAAHLGEVLWQLGKRREARKIWREALGKDQTHSILQNTILRLTGKAKP</sequence>
<dbReference type="SUPFAM" id="SSF48452">
    <property type="entry name" value="TPR-like"/>
    <property type="match status" value="3"/>
</dbReference>
<feature type="signal peptide" evidence="3">
    <location>
        <begin position="1"/>
        <end position="23"/>
    </location>
</feature>
<dbReference type="OrthoDB" id="9766710at2"/>
<feature type="coiled-coil region" evidence="2">
    <location>
        <begin position="362"/>
        <end position="389"/>
    </location>
</feature>
<keyword evidence="5" id="KW-1185">Reference proteome</keyword>
<dbReference type="PANTHER" id="PTHR12558">
    <property type="entry name" value="CELL DIVISION CYCLE 16,23,27"/>
    <property type="match status" value="1"/>
</dbReference>
<dbReference type="SMART" id="SM00028">
    <property type="entry name" value="TPR"/>
    <property type="match status" value="9"/>
</dbReference>
<evidence type="ECO:0000313" key="4">
    <source>
        <dbReference type="EMBL" id="KXU38170.1"/>
    </source>
</evidence>
<keyword evidence="3" id="KW-0732">Signal</keyword>
<dbReference type="PANTHER" id="PTHR12558:SF13">
    <property type="entry name" value="CELL DIVISION CYCLE PROTEIN 27 HOMOLOG"/>
    <property type="match status" value="1"/>
</dbReference>
<dbReference type="RefSeq" id="WP_068390117.1">
    <property type="nucleotide sequence ID" value="NZ_LSZO01000152.1"/>
</dbReference>
<feature type="chain" id="PRO_5007299449" description="Tetratricopeptide repeat protein" evidence="3">
    <location>
        <begin position="24"/>
        <end position="573"/>
    </location>
</feature>
<evidence type="ECO:0000313" key="5">
    <source>
        <dbReference type="Proteomes" id="UP000072660"/>
    </source>
</evidence>
<keyword evidence="2" id="KW-0175">Coiled coil</keyword>
<gene>
    <name evidence="4" type="ORF">AXE65_02480</name>
</gene>
<feature type="repeat" description="TPR" evidence="1">
    <location>
        <begin position="491"/>
        <end position="524"/>
    </location>
</feature>
<dbReference type="InterPro" id="IPR019734">
    <property type="entry name" value="TPR_rpt"/>
</dbReference>
<dbReference type="PROSITE" id="PS50005">
    <property type="entry name" value="TPR"/>
    <property type="match status" value="1"/>
</dbReference>
<dbReference type="AlphaFoldDB" id="A0A139SUQ8"/>
<evidence type="ECO:0008006" key="6">
    <source>
        <dbReference type="Google" id="ProtNLM"/>
    </source>
</evidence>
<name>A0A139SUQ8_9GAMM</name>
<accession>A0A139SUQ8</accession>
<evidence type="ECO:0000256" key="1">
    <source>
        <dbReference type="PROSITE-ProRule" id="PRU00339"/>
    </source>
</evidence>
<dbReference type="PROSITE" id="PS51257">
    <property type="entry name" value="PROKAR_LIPOPROTEIN"/>
    <property type="match status" value="1"/>
</dbReference>
<dbReference type="Pfam" id="PF14559">
    <property type="entry name" value="TPR_19"/>
    <property type="match status" value="2"/>
</dbReference>
<evidence type="ECO:0000256" key="2">
    <source>
        <dbReference type="SAM" id="Coils"/>
    </source>
</evidence>
<keyword evidence="1" id="KW-0802">TPR repeat</keyword>
<dbReference type="EMBL" id="LSZO01000152">
    <property type="protein sequence ID" value="KXU38170.1"/>
    <property type="molecule type" value="Genomic_DNA"/>
</dbReference>
<dbReference type="Proteomes" id="UP000072660">
    <property type="component" value="Unassembled WGS sequence"/>
</dbReference>
<proteinExistence type="predicted"/>
<dbReference type="Gene3D" id="1.25.40.10">
    <property type="entry name" value="Tetratricopeptide repeat domain"/>
    <property type="match status" value="2"/>
</dbReference>
<evidence type="ECO:0000256" key="3">
    <source>
        <dbReference type="SAM" id="SignalP"/>
    </source>
</evidence>
<protein>
    <recommendedName>
        <fullName evidence="6">Tetratricopeptide repeat protein</fullName>
    </recommendedName>
</protein>
<feature type="coiled-coil region" evidence="2">
    <location>
        <begin position="424"/>
        <end position="451"/>
    </location>
</feature>